<dbReference type="Pfam" id="PF18317">
    <property type="entry name" value="SDH_C"/>
    <property type="match status" value="1"/>
</dbReference>
<dbReference type="GO" id="GO:0009073">
    <property type="term" value="P:aromatic amino acid family biosynthetic process"/>
    <property type="evidence" value="ECO:0007669"/>
    <property type="project" value="UniProtKB-KW"/>
</dbReference>
<dbReference type="Gene3D" id="3.40.50.10860">
    <property type="entry name" value="Leucine Dehydrogenase, chain A, domain 1"/>
    <property type="match status" value="1"/>
</dbReference>
<dbReference type="AlphaFoldDB" id="A0A6N7W3P9"/>
<name>A0A6N7W3P9_9ACTO</name>
<evidence type="ECO:0000256" key="1">
    <source>
        <dbReference type="ARBA" id="ARBA00004871"/>
    </source>
</evidence>
<dbReference type="SUPFAM" id="SSF51735">
    <property type="entry name" value="NAD(P)-binding Rossmann-fold domains"/>
    <property type="match status" value="1"/>
</dbReference>
<dbReference type="GO" id="GO:0009423">
    <property type="term" value="P:chorismate biosynthetic process"/>
    <property type="evidence" value="ECO:0007669"/>
    <property type="project" value="TreeGrafter"/>
</dbReference>
<dbReference type="InterPro" id="IPR022893">
    <property type="entry name" value="Shikimate_DH_fam"/>
</dbReference>
<comment type="pathway">
    <text evidence="1">Metabolic intermediate biosynthesis; chorismate biosynthesis; chorismate from D-erythrose 4-phosphate and phosphoenolpyruvate: step 4/7.</text>
</comment>
<dbReference type="Pfam" id="PF08501">
    <property type="entry name" value="Shikimate_dh_N"/>
    <property type="match status" value="1"/>
</dbReference>
<feature type="domain" description="Shikimate dehydrogenase substrate binding N-terminal" evidence="3">
    <location>
        <begin position="7"/>
        <end position="87"/>
    </location>
</feature>
<dbReference type="PANTHER" id="PTHR21089:SF1">
    <property type="entry name" value="BIFUNCTIONAL 3-DEHYDROQUINATE DEHYDRATASE_SHIKIMATE DEHYDROGENASE, CHLOROPLASTIC"/>
    <property type="match status" value="1"/>
</dbReference>
<dbReference type="InterPro" id="IPR013708">
    <property type="entry name" value="Shikimate_DH-bd_N"/>
</dbReference>
<accession>A0A6N7W3P9</accession>
<proteinExistence type="predicted"/>
<dbReference type="Proteomes" id="UP000470875">
    <property type="component" value="Unassembled WGS sequence"/>
</dbReference>
<dbReference type="GO" id="GO:0004764">
    <property type="term" value="F:shikimate 3-dehydrogenase (NADP+) activity"/>
    <property type="evidence" value="ECO:0007669"/>
    <property type="project" value="InterPro"/>
</dbReference>
<evidence type="ECO:0000313" key="5">
    <source>
        <dbReference type="EMBL" id="MSS83925.1"/>
    </source>
</evidence>
<dbReference type="Gene3D" id="3.40.50.720">
    <property type="entry name" value="NAD(P)-binding Rossmann-like Domain"/>
    <property type="match status" value="1"/>
</dbReference>
<dbReference type="InterPro" id="IPR041121">
    <property type="entry name" value="SDH_C"/>
</dbReference>
<dbReference type="InterPro" id="IPR046346">
    <property type="entry name" value="Aminoacid_DH-like_N_sf"/>
</dbReference>
<comment type="caution">
    <text evidence="5">The sequence shown here is derived from an EMBL/GenBank/DDBJ whole genome shotgun (WGS) entry which is preliminary data.</text>
</comment>
<keyword evidence="2" id="KW-0057">Aromatic amino acid biosynthesis</keyword>
<reference evidence="5 6" key="1">
    <citation type="submission" date="2019-08" db="EMBL/GenBank/DDBJ databases">
        <title>In-depth cultivation of the pig gut microbiome towards novel bacterial diversity and tailored functional studies.</title>
        <authorList>
            <person name="Wylensek D."/>
            <person name="Hitch T.C.A."/>
            <person name="Clavel T."/>
        </authorList>
    </citation>
    <scope>NUCLEOTIDE SEQUENCE [LARGE SCALE GENOMIC DNA]</scope>
    <source>
        <strain evidence="5 6">WB03_NA08</strain>
    </source>
</reference>
<dbReference type="InterPro" id="IPR036291">
    <property type="entry name" value="NAD(P)-bd_dom_sf"/>
</dbReference>
<organism evidence="5 6">
    <name type="scientific">Scrofimicrobium canadense</name>
    <dbReference type="NCBI Taxonomy" id="2652290"/>
    <lineage>
        <taxon>Bacteria</taxon>
        <taxon>Bacillati</taxon>
        <taxon>Actinomycetota</taxon>
        <taxon>Actinomycetes</taxon>
        <taxon>Actinomycetales</taxon>
        <taxon>Actinomycetaceae</taxon>
        <taxon>Scrofimicrobium</taxon>
    </lineage>
</organism>
<dbReference type="SUPFAM" id="SSF53223">
    <property type="entry name" value="Aminoacid dehydrogenase-like, N-terminal domain"/>
    <property type="match status" value="1"/>
</dbReference>
<evidence type="ECO:0000259" key="3">
    <source>
        <dbReference type="Pfam" id="PF08501"/>
    </source>
</evidence>
<dbReference type="GO" id="GO:0050661">
    <property type="term" value="F:NADP binding"/>
    <property type="evidence" value="ECO:0007669"/>
    <property type="project" value="TreeGrafter"/>
</dbReference>
<protein>
    <submittedName>
        <fullName evidence="5">Shikimate dehydrogenase</fullName>
    </submittedName>
</protein>
<keyword evidence="6" id="KW-1185">Reference proteome</keyword>
<evidence type="ECO:0000259" key="4">
    <source>
        <dbReference type="Pfam" id="PF18317"/>
    </source>
</evidence>
<evidence type="ECO:0000313" key="6">
    <source>
        <dbReference type="Proteomes" id="UP000470875"/>
    </source>
</evidence>
<feature type="domain" description="SDH C-terminal" evidence="4">
    <location>
        <begin position="246"/>
        <end position="274"/>
    </location>
</feature>
<keyword evidence="2" id="KW-0028">Amino-acid biosynthesis</keyword>
<gene>
    <name evidence="5" type="ORF">FYJ24_03930</name>
</gene>
<dbReference type="GO" id="GO:0019632">
    <property type="term" value="P:shikimate metabolic process"/>
    <property type="evidence" value="ECO:0007669"/>
    <property type="project" value="TreeGrafter"/>
</dbReference>
<sequence length="278" mass="29388">MKPWAAVIGSPIQHSLSPVLHSCAFELADLDWDFRRVEVTGETLPSFMEGLDSQCVGLAITMPCKQSVIPFLDTVDALAKNVGAVNTCVVAGGLLAGFNTDVHGIVETIRDEMPGRSITGGNGKKAVILGTGATASSALAALTSLKFDHITVIGRSFAGAGNVLQAGGRLGADFDPLLWHHSHQVERVCHDTDVLISTIPPHATEALAVALKPRSNQLLLDVTYGSGTSPLTTSFRKSGGRVLSPLRMLAYQGLAQDKLWSGIEVPFEPVYHAIKNAA</sequence>
<evidence type="ECO:0000256" key="2">
    <source>
        <dbReference type="ARBA" id="ARBA00023141"/>
    </source>
</evidence>
<dbReference type="GO" id="GO:0005829">
    <property type="term" value="C:cytosol"/>
    <property type="evidence" value="ECO:0007669"/>
    <property type="project" value="TreeGrafter"/>
</dbReference>
<dbReference type="PANTHER" id="PTHR21089">
    <property type="entry name" value="SHIKIMATE DEHYDROGENASE"/>
    <property type="match status" value="1"/>
</dbReference>
<dbReference type="RefSeq" id="WP_154543819.1">
    <property type="nucleotide sequence ID" value="NZ_VULO01000004.1"/>
</dbReference>
<dbReference type="EMBL" id="VULO01000004">
    <property type="protein sequence ID" value="MSS83925.1"/>
    <property type="molecule type" value="Genomic_DNA"/>
</dbReference>